<feature type="compositionally biased region" description="Polar residues" evidence="1">
    <location>
        <begin position="241"/>
        <end position="259"/>
    </location>
</feature>
<feature type="region of interest" description="Disordered" evidence="1">
    <location>
        <begin position="382"/>
        <end position="417"/>
    </location>
</feature>
<dbReference type="Proteomes" id="UP000224854">
    <property type="component" value="Unassembled WGS sequence"/>
</dbReference>
<evidence type="ECO:0000256" key="1">
    <source>
        <dbReference type="SAM" id="MobiDB-lite"/>
    </source>
</evidence>
<organism evidence="2 3">
    <name type="scientific">Ophiocordyceps australis</name>
    <dbReference type="NCBI Taxonomy" id="1399860"/>
    <lineage>
        <taxon>Eukaryota</taxon>
        <taxon>Fungi</taxon>
        <taxon>Dikarya</taxon>
        <taxon>Ascomycota</taxon>
        <taxon>Pezizomycotina</taxon>
        <taxon>Sordariomycetes</taxon>
        <taxon>Hypocreomycetidae</taxon>
        <taxon>Hypocreales</taxon>
        <taxon>Ophiocordycipitaceae</taxon>
        <taxon>Ophiocordyceps</taxon>
    </lineage>
</organism>
<proteinExistence type="predicted"/>
<dbReference type="EMBL" id="NJEU01000118">
    <property type="protein sequence ID" value="PHH81467.1"/>
    <property type="molecule type" value="Genomic_DNA"/>
</dbReference>
<feature type="compositionally biased region" description="Polar residues" evidence="1">
    <location>
        <begin position="382"/>
        <end position="399"/>
    </location>
</feature>
<feature type="region of interest" description="Disordered" evidence="1">
    <location>
        <begin position="205"/>
        <end position="262"/>
    </location>
</feature>
<evidence type="ECO:0000313" key="3">
    <source>
        <dbReference type="Proteomes" id="UP000224854"/>
    </source>
</evidence>
<feature type="region of interest" description="Disordered" evidence="1">
    <location>
        <begin position="1"/>
        <end position="86"/>
    </location>
</feature>
<keyword evidence="3" id="KW-1185">Reference proteome</keyword>
<gene>
    <name evidence="2" type="ORF">CDD82_698</name>
</gene>
<feature type="region of interest" description="Disordered" evidence="1">
    <location>
        <begin position="128"/>
        <end position="192"/>
    </location>
</feature>
<protein>
    <submittedName>
        <fullName evidence="2">Uncharacterized protein</fullName>
    </submittedName>
</protein>
<feature type="compositionally biased region" description="Acidic residues" evidence="1">
    <location>
        <begin position="154"/>
        <end position="172"/>
    </location>
</feature>
<evidence type="ECO:0000313" key="2">
    <source>
        <dbReference type="EMBL" id="PHH81467.1"/>
    </source>
</evidence>
<accession>A0A2C5ZK87</accession>
<feature type="compositionally biased region" description="Polar residues" evidence="1">
    <location>
        <begin position="316"/>
        <end position="334"/>
    </location>
</feature>
<sequence>MSLAPLQRERAESIPQPRSASPPLDRHTHFDMPYRTSPSSCSSSPRLKTLDDDCSSCDSQSPACTSGPASEEQHRPTHQLRNDDAEMLAVPRVGSSNSCASSSSCDDKIVMPPALPARSALRTSRLLASLAQKPAQDDHPMLPHAAPHQIYLSSEEDASSSADDLSDIDEADSTAAKTHKSSDSSSSREDTARVVTVVFHGRPSIVDLPRKPTMSSASHGNRPSTSMMRTATEPTLGRPRSMSTSSNSAFQHPPRSSSMMPGDFTRKRPQFLTIDPFAAKLAETDAAQQEAARVPKTPTAMFRKTLNLVRKRSRPLLNQTSAGYSRESLSSNSPVEHEDDGISFRQSSPVPPPASKAPVSYQSIMKSARLNAASVVAGDISPLSTRSQTEAASPPSTQRSRFRSRLSISQPRSIVRT</sequence>
<dbReference type="OrthoDB" id="4838114at2759"/>
<dbReference type="AlphaFoldDB" id="A0A2C5ZK87"/>
<reference evidence="2 3" key="1">
    <citation type="submission" date="2017-06" db="EMBL/GenBank/DDBJ databases">
        <title>Ant-infecting Ophiocordyceps genomes reveal a high diversity of potential behavioral manipulation genes and a possible major role for enterotoxins.</title>
        <authorList>
            <person name="De Bekker C."/>
            <person name="Evans H.C."/>
            <person name="Brachmann A."/>
            <person name="Hughes D.P."/>
        </authorList>
    </citation>
    <scope>NUCLEOTIDE SEQUENCE [LARGE SCALE GENOMIC DNA]</scope>
    <source>
        <strain evidence="2 3">1348a</strain>
    </source>
</reference>
<comment type="caution">
    <text evidence="2">The sequence shown here is derived from an EMBL/GenBank/DDBJ whole genome shotgun (WGS) entry which is preliminary data.</text>
</comment>
<feature type="compositionally biased region" description="Polar residues" evidence="1">
    <location>
        <begin position="213"/>
        <end position="233"/>
    </location>
</feature>
<feature type="compositionally biased region" description="Basic and acidic residues" evidence="1">
    <location>
        <begin position="180"/>
        <end position="192"/>
    </location>
</feature>
<name>A0A2C5ZK87_9HYPO</name>
<feature type="region of interest" description="Disordered" evidence="1">
    <location>
        <begin position="312"/>
        <end position="360"/>
    </location>
</feature>
<feature type="compositionally biased region" description="Basic and acidic residues" evidence="1">
    <location>
        <begin position="71"/>
        <end position="84"/>
    </location>
</feature>
<feature type="compositionally biased region" description="Polar residues" evidence="1">
    <location>
        <begin position="406"/>
        <end position="417"/>
    </location>
</feature>